<keyword evidence="1" id="KW-0704">Schiff base</keyword>
<evidence type="ECO:0000256" key="1">
    <source>
        <dbReference type="ARBA" id="ARBA00023270"/>
    </source>
</evidence>
<accession>A0ABV9DBV1</accession>
<gene>
    <name evidence="2" type="ORF">ACFO3F_10695</name>
</gene>
<evidence type="ECO:0000313" key="2">
    <source>
        <dbReference type="EMBL" id="MFC4555714.1"/>
    </source>
</evidence>
<dbReference type="SUPFAM" id="SSF51569">
    <property type="entry name" value="Aldolase"/>
    <property type="match status" value="1"/>
</dbReference>
<dbReference type="PANTHER" id="PTHR10683">
    <property type="entry name" value="TRANSALDOLASE"/>
    <property type="match status" value="1"/>
</dbReference>
<keyword evidence="2" id="KW-0808">Transferase</keyword>
<comment type="caution">
    <text evidence="2">The sequence shown here is derived from an EMBL/GenBank/DDBJ whole genome shotgun (WGS) entry which is preliminary data.</text>
</comment>
<keyword evidence="3" id="KW-1185">Reference proteome</keyword>
<dbReference type="InterPro" id="IPR001585">
    <property type="entry name" value="TAL/FSA"/>
</dbReference>
<name>A0ABV9DBV1_9MICO</name>
<dbReference type="EMBL" id="JBHSGF010000007">
    <property type="protein sequence ID" value="MFC4555714.1"/>
    <property type="molecule type" value="Genomic_DNA"/>
</dbReference>
<dbReference type="Pfam" id="PF00923">
    <property type="entry name" value="TAL_FSA"/>
    <property type="match status" value="1"/>
</dbReference>
<dbReference type="GO" id="GO:0004801">
    <property type="term" value="F:transaldolase activity"/>
    <property type="evidence" value="ECO:0007669"/>
    <property type="project" value="UniProtKB-EC"/>
</dbReference>
<sequence length="364" mass="39807">MALTSTSSADDVAPTLRAARSTPTALWNDSADLDELRQAIAHGAVGATCNPVIALTTLRTHLDVWGPRLHTLAAEHPDASENDLAWLAIEWMSVEAASLLEPVFGERGGRDGRLSVQTDPRLHRSTEALVAQAQRFAALAPNIIVKIPATRAGIEAMRQATYLGISVNATVSFSVAQAVAVAEAVEESLERRDAEGLDTTTMGPVCTIMGGRLDDWLKVAAERDRVLIDPGYYEWAGVATLKKAYHLLRERGLRTRVLSAAFRNHLQWSELLGGDLVISPPFDWQRRINENHLPAEPRIDVPVDPRIVATLRDRSPEFRKAYDEDGMSVDAFAAFGATRRTLRQFLEAGAALDALVRDLLVPEP</sequence>
<dbReference type="InterPro" id="IPR013785">
    <property type="entry name" value="Aldolase_TIM"/>
</dbReference>
<dbReference type="EC" id="2.2.1.2" evidence="2"/>
<protein>
    <submittedName>
        <fullName evidence="2">Transaldolase family protein</fullName>
        <ecNumber evidence="2">2.2.1.2</ecNumber>
    </submittedName>
</protein>
<dbReference type="Gene3D" id="3.20.20.70">
    <property type="entry name" value="Aldolase class I"/>
    <property type="match status" value="1"/>
</dbReference>
<dbReference type="RefSeq" id="WP_244925247.1">
    <property type="nucleotide sequence ID" value="NZ_CP033325.1"/>
</dbReference>
<evidence type="ECO:0000313" key="3">
    <source>
        <dbReference type="Proteomes" id="UP001595955"/>
    </source>
</evidence>
<reference evidence="3" key="1">
    <citation type="journal article" date="2019" name="Int. J. Syst. Evol. Microbiol.">
        <title>The Global Catalogue of Microorganisms (GCM) 10K type strain sequencing project: providing services to taxonomists for standard genome sequencing and annotation.</title>
        <authorList>
            <consortium name="The Broad Institute Genomics Platform"/>
            <consortium name="The Broad Institute Genome Sequencing Center for Infectious Disease"/>
            <person name="Wu L."/>
            <person name="Ma J."/>
        </authorList>
    </citation>
    <scope>NUCLEOTIDE SEQUENCE [LARGE SCALE GENOMIC DNA]</scope>
    <source>
        <strain evidence="3">JCM 3369</strain>
    </source>
</reference>
<dbReference type="Proteomes" id="UP001595955">
    <property type="component" value="Unassembled WGS sequence"/>
</dbReference>
<proteinExistence type="predicted"/>
<organism evidence="2 3">
    <name type="scientific">Georgenia faecalis</name>
    <dbReference type="NCBI Taxonomy" id="2483799"/>
    <lineage>
        <taxon>Bacteria</taxon>
        <taxon>Bacillati</taxon>
        <taxon>Actinomycetota</taxon>
        <taxon>Actinomycetes</taxon>
        <taxon>Micrococcales</taxon>
        <taxon>Bogoriellaceae</taxon>
        <taxon>Georgenia</taxon>
    </lineage>
</organism>